<name>A0A7J7GV12_CAMSI</name>
<protein>
    <recommendedName>
        <fullName evidence="3">Squalene cyclase N-terminal domain-containing protein</fullName>
    </recommendedName>
</protein>
<dbReference type="Proteomes" id="UP000593564">
    <property type="component" value="Unassembled WGS sequence"/>
</dbReference>
<dbReference type="InterPro" id="IPR018333">
    <property type="entry name" value="Squalene_cyclase"/>
</dbReference>
<gene>
    <name evidence="1" type="ORF">HYC85_018686</name>
</gene>
<proteinExistence type="predicted"/>
<dbReference type="Gene3D" id="1.50.10.20">
    <property type="match status" value="1"/>
</dbReference>
<comment type="caution">
    <text evidence="1">The sequence shown here is derived from an EMBL/GenBank/DDBJ whole genome shotgun (WGS) entry which is preliminary data.</text>
</comment>
<dbReference type="SUPFAM" id="SSF81853">
    <property type="entry name" value="Family 10 polysaccharide lyase"/>
    <property type="match status" value="1"/>
</dbReference>
<dbReference type="GO" id="GO:0016104">
    <property type="term" value="P:triterpenoid biosynthetic process"/>
    <property type="evidence" value="ECO:0007669"/>
    <property type="project" value="InterPro"/>
</dbReference>
<organism evidence="1 2">
    <name type="scientific">Camellia sinensis</name>
    <name type="common">Tea plant</name>
    <name type="synonym">Thea sinensis</name>
    <dbReference type="NCBI Taxonomy" id="4442"/>
    <lineage>
        <taxon>Eukaryota</taxon>
        <taxon>Viridiplantae</taxon>
        <taxon>Streptophyta</taxon>
        <taxon>Embryophyta</taxon>
        <taxon>Tracheophyta</taxon>
        <taxon>Spermatophyta</taxon>
        <taxon>Magnoliopsida</taxon>
        <taxon>eudicotyledons</taxon>
        <taxon>Gunneridae</taxon>
        <taxon>Pentapetalae</taxon>
        <taxon>asterids</taxon>
        <taxon>Ericales</taxon>
        <taxon>Theaceae</taxon>
        <taxon>Camellia</taxon>
    </lineage>
</organism>
<dbReference type="EMBL" id="JACBKZ010000008">
    <property type="protein sequence ID" value="KAF5944609.1"/>
    <property type="molecule type" value="Genomic_DNA"/>
</dbReference>
<accession>A0A7J7GV12</accession>
<evidence type="ECO:0000313" key="2">
    <source>
        <dbReference type="Proteomes" id="UP000593564"/>
    </source>
</evidence>
<keyword evidence="2" id="KW-1185">Reference proteome</keyword>
<evidence type="ECO:0000313" key="1">
    <source>
        <dbReference type="EMBL" id="KAF5944609.1"/>
    </source>
</evidence>
<dbReference type="AlphaFoldDB" id="A0A7J7GV12"/>
<sequence length="104" mass="11676">MPLEIAGEKANIERLYDAVNVLLYLQSSESGGFGAWEPPVLLPAIQNFLLTLIVVEFEHVECTASVIQPLASFLHLGYREKEIKISVTKAISFLDQKQWLDGSW</sequence>
<evidence type="ECO:0008006" key="3">
    <source>
        <dbReference type="Google" id="ProtNLM"/>
    </source>
</evidence>
<dbReference type="GO" id="GO:0042300">
    <property type="term" value="F:beta-amyrin synthase activity"/>
    <property type="evidence" value="ECO:0007669"/>
    <property type="project" value="TreeGrafter"/>
</dbReference>
<dbReference type="GO" id="GO:0005811">
    <property type="term" value="C:lipid droplet"/>
    <property type="evidence" value="ECO:0007669"/>
    <property type="project" value="InterPro"/>
</dbReference>
<reference evidence="1 2" key="2">
    <citation type="submission" date="2020-07" db="EMBL/GenBank/DDBJ databases">
        <title>Genome assembly of wild tea tree DASZ reveals pedigree and selection history of tea varieties.</title>
        <authorList>
            <person name="Zhang W."/>
        </authorList>
    </citation>
    <scope>NUCLEOTIDE SEQUENCE [LARGE SCALE GENOMIC DNA]</scope>
    <source>
        <strain evidence="2">cv. G240</strain>
        <tissue evidence="1">Leaf</tissue>
    </source>
</reference>
<dbReference type="PANTHER" id="PTHR11764">
    <property type="entry name" value="TERPENE CYCLASE/MUTASE FAMILY MEMBER"/>
    <property type="match status" value="1"/>
</dbReference>
<dbReference type="PANTHER" id="PTHR11764:SF71">
    <property type="entry name" value="TERPENE CYCLASE_MUTASE FAMILY MEMBER"/>
    <property type="match status" value="1"/>
</dbReference>
<reference evidence="2" key="1">
    <citation type="journal article" date="2020" name="Nat. Commun.">
        <title>Genome assembly of wild tea tree DASZ reveals pedigree and selection history of tea varieties.</title>
        <authorList>
            <person name="Zhang W."/>
            <person name="Zhang Y."/>
            <person name="Qiu H."/>
            <person name="Guo Y."/>
            <person name="Wan H."/>
            <person name="Zhang X."/>
            <person name="Scossa F."/>
            <person name="Alseekh S."/>
            <person name="Zhang Q."/>
            <person name="Wang P."/>
            <person name="Xu L."/>
            <person name="Schmidt M.H."/>
            <person name="Jia X."/>
            <person name="Li D."/>
            <person name="Zhu A."/>
            <person name="Guo F."/>
            <person name="Chen W."/>
            <person name="Ni D."/>
            <person name="Usadel B."/>
            <person name="Fernie A.R."/>
            <person name="Wen W."/>
        </authorList>
    </citation>
    <scope>NUCLEOTIDE SEQUENCE [LARGE SCALE GENOMIC DNA]</scope>
    <source>
        <strain evidence="2">cv. G240</strain>
    </source>
</reference>